<evidence type="ECO:0000313" key="4">
    <source>
        <dbReference type="Proteomes" id="UP000598120"/>
    </source>
</evidence>
<dbReference type="AlphaFoldDB" id="A0A8J2TQ99"/>
<dbReference type="EMBL" id="BMIC01000001">
    <property type="protein sequence ID" value="GFZ80573.1"/>
    <property type="molecule type" value="Genomic_DNA"/>
</dbReference>
<comment type="caution">
    <text evidence="3">The sequence shown here is derived from an EMBL/GenBank/DDBJ whole genome shotgun (WGS) entry which is preliminary data.</text>
</comment>
<dbReference type="RefSeq" id="WP_188605075.1">
    <property type="nucleotide sequence ID" value="NZ_BMIC01000001.1"/>
</dbReference>
<keyword evidence="2" id="KW-1133">Transmembrane helix</keyword>
<dbReference type="Proteomes" id="UP000598120">
    <property type="component" value="Unassembled WGS sequence"/>
</dbReference>
<protein>
    <submittedName>
        <fullName evidence="3">Uncharacterized protein</fullName>
    </submittedName>
</protein>
<name>A0A8J2TQ99_9FLAO</name>
<feature type="compositionally biased region" description="Polar residues" evidence="1">
    <location>
        <begin position="9"/>
        <end position="20"/>
    </location>
</feature>
<gene>
    <name evidence="3" type="ORF">GCM10011531_08340</name>
</gene>
<sequence length="85" mass="9518">MGGEGSMMAANNSLKNNRNLVSKRKEKRSLSGSYTDVKLAKFPEATPELLLEIKLQLKKEKRSLHLKQAILFLIIVIVLIAILTI</sequence>
<feature type="region of interest" description="Disordered" evidence="1">
    <location>
        <begin position="1"/>
        <end position="28"/>
    </location>
</feature>
<evidence type="ECO:0000256" key="1">
    <source>
        <dbReference type="SAM" id="MobiDB-lite"/>
    </source>
</evidence>
<evidence type="ECO:0000313" key="3">
    <source>
        <dbReference type="EMBL" id="GFZ80573.1"/>
    </source>
</evidence>
<evidence type="ECO:0000256" key="2">
    <source>
        <dbReference type="SAM" id="Phobius"/>
    </source>
</evidence>
<keyword evidence="2" id="KW-0812">Transmembrane</keyword>
<accession>A0A8J2TQ99</accession>
<proteinExistence type="predicted"/>
<organism evidence="3 4">
    <name type="scientific">Aquaticitalea lipolytica</name>
    <dbReference type="NCBI Taxonomy" id="1247562"/>
    <lineage>
        <taxon>Bacteria</taxon>
        <taxon>Pseudomonadati</taxon>
        <taxon>Bacteroidota</taxon>
        <taxon>Flavobacteriia</taxon>
        <taxon>Flavobacteriales</taxon>
        <taxon>Flavobacteriaceae</taxon>
        <taxon>Aquaticitalea</taxon>
    </lineage>
</organism>
<keyword evidence="2" id="KW-0472">Membrane</keyword>
<keyword evidence="4" id="KW-1185">Reference proteome</keyword>
<feature type="transmembrane region" description="Helical" evidence="2">
    <location>
        <begin position="64"/>
        <end position="83"/>
    </location>
</feature>
<reference evidence="3 4" key="1">
    <citation type="journal article" date="2014" name="Int. J. Syst. Evol. Microbiol.">
        <title>Complete genome sequence of Corynebacterium casei LMG S-19264T (=DSM 44701T), isolated from a smear-ripened cheese.</title>
        <authorList>
            <consortium name="US DOE Joint Genome Institute (JGI-PGF)"/>
            <person name="Walter F."/>
            <person name="Albersmeier A."/>
            <person name="Kalinowski J."/>
            <person name="Ruckert C."/>
        </authorList>
    </citation>
    <scope>NUCLEOTIDE SEQUENCE [LARGE SCALE GENOMIC DNA]</scope>
    <source>
        <strain evidence="3 4">CGMCC 1.15295</strain>
    </source>
</reference>